<gene>
    <name evidence="4" type="ORF">ACFQZ7_12900</name>
</gene>
<evidence type="ECO:0000313" key="4">
    <source>
        <dbReference type="EMBL" id="MFD0898612.1"/>
    </source>
</evidence>
<organism evidence="4 5">
    <name type="scientific">Loigolactobacillus binensis</name>
    <dbReference type="NCBI Taxonomy" id="2559922"/>
    <lineage>
        <taxon>Bacteria</taxon>
        <taxon>Bacillati</taxon>
        <taxon>Bacillota</taxon>
        <taxon>Bacilli</taxon>
        <taxon>Lactobacillales</taxon>
        <taxon>Lactobacillaceae</taxon>
        <taxon>Loigolactobacillus</taxon>
    </lineage>
</organism>
<feature type="signal peptide" evidence="3">
    <location>
        <begin position="1"/>
        <end position="26"/>
    </location>
</feature>
<keyword evidence="2" id="KW-1133">Transmembrane helix</keyword>
<comment type="caution">
    <text evidence="4">The sequence shown here is derived from an EMBL/GenBank/DDBJ whole genome shotgun (WGS) entry which is preliminary data.</text>
</comment>
<proteinExistence type="predicted"/>
<keyword evidence="2" id="KW-0812">Transmembrane</keyword>
<dbReference type="SUPFAM" id="SSF49344">
    <property type="entry name" value="CBD9-like"/>
    <property type="match status" value="1"/>
</dbReference>
<dbReference type="Gene3D" id="2.60.40.1190">
    <property type="match status" value="1"/>
</dbReference>
<dbReference type="CDD" id="cd00241">
    <property type="entry name" value="DOMON_like"/>
    <property type="match status" value="1"/>
</dbReference>
<feature type="compositionally biased region" description="Low complexity" evidence="1">
    <location>
        <begin position="172"/>
        <end position="219"/>
    </location>
</feature>
<evidence type="ECO:0000313" key="5">
    <source>
        <dbReference type="Proteomes" id="UP001597104"/>
    </source>
</evidence>
<evidence type="ECO:0000256" key="3">
    <source>
        <dbReference type="SAM" id="SignalP"/>
    </source>
</evidence>
<reference evidence="5" key="1">
    <citation type="journal article" date="2019" name="Int. J. Syst. Evol. Microbiol.">
        <title>The Global Catalogue of Microorganisms (GCM) 10K type strain sequencing project: providing services to taxonomists for standard genome sequencing and annotation.</title>
        <authorList>
            <consortium name="The Broad Institute Genomics Platform"/>
            <consortium name="The Broad Institute Genome Sequencing Center for Infectious Disease"/>
            <person name="Wu L."/>
            <person name="Ma J."/>
        </authorList>
    </citation>
    <scope>NUCLEOTIDE SEQUENCE [LARGE SCALE GENOMIC DNA]</scope>
    <source>
        <strain evidence="5">CCM 8925</strain>
    </source>
</reference>
<dbReference type="EMBL" id="JBHTIO010000057">
    <property type="protein sequence ID" value="MFD0898612.1"/>
    <property type="molecule type" value="Genomic_DNA"/>
</dbReference>
<keyword evidence="2" id="KW-0472">Membrane</keyword>
<name>A0ABW3EH26_9LACO</name>
<keyword evidence="3" id="KW-0732">Signal</keyword>
<dbReference type="Proteomes" id="UP001597104">
    <property type="component" value="Unassembled WGS sequence"/>
</dbReference>
<evidence type="ECO:0000256" key="1">
    <source>
        <dbReference type="SAM" id="MobiDB-lite"/>
    </source>
</evidence>
<feature type="chain" id="PRO_5046754177" evidence="3">
    <location>
        <begin position="27"/>
        <end position="439"/>
    </location>
</feature>
<keyword evidence="5" id="KW-1185">Reference proteome</keyword>
<feature type="region of interest" description="Disordered" evidence="1">
    <location>
        <begin position="169"/>
        <end position="223"/>
    </location>
</feature>
<dbReference type="InterPro" id="IPR026409">
    <property type="entry name" value="Firmicu_CTERM"/>
</dbReference>
<feature type="transmembrane region" description="Helical" evidence="2">
    <location>
        <begin position="407"/>
        <end position="426"/>
    </location>
</feature>
<dbReference type="NCBIfam" id="TIGR04145">
    <property type="entry name" value="Firmicu_CTERM"/>
    <property type="match status" value="1"/>
</dbReference>
<protein>
    <submittedName>
        <fullName evidence="4">Firmicu-CTERM sorting domain-containing protein</fullName>
    </submittedName>
</protein>
<sequence length="439" mass="45150">MRKLLLSILTFAGALIFALTTSAVQAAVLGTPDWSGVTATSFGYDGTKTGTYKITTDGTYLYFQVNMGSLTSSIPNDYQVTIGSKDFTLTTSETNGTLTLSARGGGTNWQTISNVGSAVKSVAGTSPVLTAKVSLATLGVKQTNSAQAITLSCYDLGLQKATATLSAAPVESTTGSDSNANSTSNSSSTTSSSSSANAVSQALAGSSSDQATTDSDQAANNNTAGSLGITIDGDFSDWADKDMSDMYITGDSDNLKKASLLADEDNIYFYVAMMPKLGNGGTSGYADFQASGYQLNVGGVIYDLDFNNNSTVTLSVGQKQAVTLGVYNEKTAAYTAYTNDAYVANKKLTQYNGSGQAVTGNGYVLECSVPFSALSGTSNTAGQTITLANSNLWTGKLQTTGGSTGPVLLAGVGFVIASVTVVKLTGNKKLTLKSARRTK</sequence>
<evidence type="ECO:0000256" key="2">
    <source>
        <dbReference type="SAM" id="Phobius"/>
    </source>
</evidence>
<accession>A0ABW3EH26</accession>
<dbReference type="RefSeq" id="WP_137637338.1">
    <property type="nucleotide sequence ID" value="NZ_BJDN01000007.1"/>
</dbReference>